<evidence type="ECO:0008006" key="3">
    <source>
        <dbReference type="Google" id="ProtNLM"/>
    </source>
</evidence>
<accession>A0A345VN13</accession>
<gene>
    <name evidence="1" type="ORF">Sp14A_22330</name>
</gene>
<dbReference type="InterPro" id="IPR017034">
    <property type="entry name" value="Abi_system_AbiD/AbiF"/>
</dbReference>
<dbReference type="InterPro" id="IPR011664">
    <property type="entry name" value="Abi_system_AbiD/AbiF-like"/>
</dbReference>
<evidence type="ECO:0000313" key="2">
    <source>
        <dbReference type="Proteomes" id="UP000255411"/>
    </source>
</evidence>
<dbReference type="EMBL" id="CP022601">
    <property type="protein sequence ID" value="AXJ14115.1"/>
    <property type="molecule type" value="Genomic_DNA"/>
</dbReference>
<sequence>MKTAKTINEQLEILMSRGIKIGDYDEAYSMLENVNYYTLTGYLFPFKNGEVYKDNITMELAINLYKFDNVIRNILTSLIVEAEEKLKTRIAYQIAINHPDDPLIYTDVNYFKNSNDHSRLMNEFQNNIRNNRTVPFVRHHIVNYRGQFPIWVAVNLFTLGNIKYLYKNIPSKDRKNISKTLNVSPLVLDSWIDTLRILRNKLAHNMRLYDSTFHHTPKFGKQHEYKPKTNRLFFNFVLMKYLLGNSDTWVRAINNLEEAFEQYNEYIELDVIGFPNNWAEILNEI</sequence>
<protein>
    <recommendedName>
        <fullName evidence="3">CAAX protease</fullName>
    </recommendedName>
</protein>
<dbReference type="RefSeq" id="WP_115131033.1">
    <property type="nucleotide sequence ID" value="NZ_CP022601.1"/>
</dbReference>
<dbReference type="Proteomes" id="UP000255411">
    <property type="component" value="Chromosome"/>
</dbReference>
<organism evidence="1 2">
    <name type="scientific">Streptococcus pluranimalium</name>
    <dbReference type="NCBI Taxonomy" id="82348"/>
    <lineage>
        <taxon>Bacteria</taxon>
        <taxon>Bacillati</taxon>
        <taxon>Bacillota</taxon>
        <taxon>Bacilli</taxon>
        <taxon>Lactobacillales</taxon>
        <taxon>Streptococcaceae</taxon>
        <taxon>Streptococcus</taxon>
    </lineage>
</organism>
<dbReference type="AlphaFoldDB" id="A0A345VN13"/>
<name>A0A345VN13_9STRE</name>
<dbReference type="PIRSF" id="PIRSF034934">
    <property type="entry name" value="AbiF_AbiD"/>
    <property type="match status" value="1"/>
</dbReference>
<proteinExistence type="predicted"/>
<reference evidence="1 2" key="1">
    <citation type="submission" date="2017-07" db="EMBL/GenBank/DDBJ databases">
        <title>Streptococcus pluranimalium as cause of bovine abortion.</title>
        <authorList>
            <person name="Rodriguez Campos S."/>
            <person name="Gobeli Brawand S."/>
            <person name="Brodard I."/>
            <person name="Rychener L."/>
            <person name="Perreten V."/>
        </authorList>
    </citation>
    <scope>NUCLEOTIDE SEQUENCE [LARGE SCALE GENOMIC DNA]</scope>
    <source>
        <strain evidence="1 2">14A0014</strain>
    </source>
</reference>
<dbReference type="Pfam" id="PF07751">
    <property type="entry name" value="Abi_2"/>
    <property type="match status" value="1"/>
</dbReference>
<evidence type="ECO:0000313" key="1">
    <source>
        <dbReference type="EMBL" id="AXJ14115.1"/>
    </source>
</evidence>